<feature type="non-terminal residue" evidence="1">
    <location>
        <position position="1"/>
    </location>
</feature>
<organism evidence="1">
    <name type="scientific">marine sediment metagenome</name>
    <dbReference type="NCBI Taxonomy" id="412755"/>
    <lineage>
        <taxon>unclassified sequences</taxon>
        <taxon>metagenomes</taxon>
        <taxon>ecological metagenomes</taxon>
    </lineage>
</organism>
<dbReference type="AlphaFoldDB" id="X1B6K8"/>
<accession>X1B6K8</accession>
<proteinExistence type="predicted"/>
<comment type="caution">
    <text evidence="1">The sequence shown here is derived from an EMBL/GenBank/DDBJ whole genome shotgun (WGS) entry which is preliminary data.</text>
</comment>
<protein>
    <submittedName>
        <fullName evidence="1">Uncharacterized protein</fullName>
    </submittedName>
</protein>
<dbReference type="EMBL" id="BART01002774">
    <property type="protein sequence ID" value="GAG67646.1"/>
    <property type="molecule type" value="Genomic_DNA"/>
</dbReference>
<gene>
    <name evidence="1" type="ORF">S01H4_08177</name>
</gene>
<evidence type="ECO:0000313" key="1">
    <source>
        <dbReference type="EMBL" id="GAG67646.1"/>
    </source>
</evidence>
<sequence>SEEFREDLIKIIKASKVLKKDEKNPIGKYLPPKELFKYLVWIWLRGKIEPIEKEDIFFNFSLNFS</sequence>
<reference evidence="1" key="1">
    <citation type="journal article" date="2014" name="Front. Microbiol.">
        <title>High frequency of phylogenetically diverse reductive dehalogenase-homologous genes in deep subseafloor sedimentary metagenomes.</title>
        <authorList>
            <person name="Kawai M."/>
            <person name="Futagami T."/>
            <person name="Toyoda A."/>
            <person name="Takaki Y."/>
            <person name="Nishi S."/>
            <person name="Hori S."/>
            <person name="Arai W."/>
            <person name="Tsubouchi T."/>
            <person name="Morono Y."/>
            <person name="Uchiyama I."/>
            <person name="Ito T."/>
            <person name="Fujiyama A."/>
            <person name="Inagaki F."/>
            <person name="Takami H."/>
        </authorList>
    </citation>
    <scope>NUCLEOTIDE SEQUENCE</scope>
    <source>
        <strain evidence="1">Expedition CK06-06</strain>
    </source>
</reference>
<name>X1B6K8_9ZZZZ</name>